<organism evidence="2">
    <name type="scientific">Siphoviridae sp. ctSOk3</name>
    <dbReference type="NCBI Taxonomy" id="2826342"/>
    <lineage>
        <taxon>Viruses</taxon>
        <taxon>Duplodnaviria</taxon>
        <taxon>Heunggongvirae</taxon>
        <taxon>Uroviricota</taxon>
        <taxon>Caudoviricetes</taxon>
    </lineage>
</organism>
<evidence type="ECO:0000259" key="1">
    <source>
        <dbReference type="Pfam" id="PF14730"/>
    </source>
</evidence>
<dbReference type="InterPro" id="IPR027823">
    <property type="entry name" value="DUF4468"/>
</dbReference>
<name>A0A8S5NC73_9CAUD</name>
<reference evidence="2" key="1">
    <citation type="journal article" date="2021" name="Proc. Natl. Acad. Sci. U.S.A.">
        <title>A Catalog of Tens of Thousands of Viruses from Human Metagenomes Reveals Hidden Associations with Chronic Diseases.</title>
        <authorList>
            <person name="Tisza M.J."/>
            <person name="Buck C.B."/>
        </authorList>
    </citation>
    <scope>NUCLEOTIDE SEQUENCE</scope>
    <source>
        <strain evidence="2">CtSOk3</strain>
    </source>
</reference>
<sequence>MKKVLFLFVLLLATMSCAAQNEGILQNCQMDSIGGRFTLSAVDTVPNTTAAELYLRAITWISETYKNPDAVIKSRDKEAGVIILNGYTISNSIKSRLELRFKDGKYRWIISDFMCILSDIGLRNRPMEFSPRYTESPNKEIQLKKDCYKYITSLREAMNKKGDEW</sequence>
<protein>
    <recommendedName>
        <fullName evidence="1">DUF4468 domain-containing protein</fullName>
    </recommendedName>
</protein>
<dbReference type="Pfam" id="PF14730">
    <property type="entry name" value="DUF4468"/>
    <property type="match status" value="1"/>
</dbReference>
<dbReference type="PROSITE" id="PS51257">
    <property type="entry name" value="PROKAR_LIPOPROTEIN"/>
    <property type="match status" value="1"/>
</dbReference>
<dbReference type="Gene3D" id="3.30.530.80">
    <property type="match status" value="1"/>
</dbReference>
<accession>A0A8S5NC73</accession>
<feature type="domain" description="DUF4468" evidence="1">
    <location>
        <begin position="45"/>
        <end position="113"/>
    </location>
</feature>
<proteinExistence type="predicted"/>
<dbReference type="EMBL" id="BK015118">
    <property type="protein sequence ID" value="DAD91675.1"/>
    <property type="molecule type" value="Genomic_DNA"/>
</dbReference>
<evidence type="ECO:0000313" key="2">
    <source>
        <dbReference type="EMBL" id="DAD91675.1"/>
    </source>
</evidence>